<accession>A0A941EEC3</accession>
<dbReference type="Proteomes" id="UP000676325">
    <property type="component" value="Unassembled WGS sequence"/>
</dbReference>
<dbReference type="InterPro" id="IPR033120">
    <property type="entry name" value="HOTDOG_ACOT"/>
</dbReference>
<dbReference type="GO" id="GO:0006637">
    <property type="term" value="P:acyl-CoA metabolic process"/>
    <property type="evidence" value="ECO:0007669"/>
    <property type="project" value="TreeGrafter"/>
</dbReference>
<reference evidence="5" key="1">
    <citation type="submission" date="2021-04" db="EMBL/GenBank/DDBJ databases">
        <title>Genome based classification of Actinospica acidithermotolerans sp. nov., an actinobacterium isolated from an Indonesian hot spring.</title>
        <authorList>
            <person name="Kusuma A.B."/>
            <person name="Putra K.E."/>
            <person name="Nafisah S."/>
            <person name="Loh J."/>
            <person name="Nouioui I."/>
            <person name="Goodfellow M."/>
        </authorList>
    </citation>
    <scope>NUCLEOTIDE SEQUENCE</scope>
    <source>
        <strain evidence="5">MGRD01-02</strain>
    </source>
</reference>
<dbReference type="GO" id="GO:0052816">
    <property type="term" value="F:long-chain fatty acyl-CoA hydrolase activity"/>
    <property type="evidence" value="ECO:0007669"/>
    <property type="project" value="TreeGrafter"/>
</dbReference>
<dbReference type="InterPro" id="IPR006683">
    <property type="entry name" value="Thioestr_dom"/>
</dbReference>
<evidence type="ECO:0000256" key="3">
    <source>
        <dbReference type="PROSITE-ProRule" id="PRU01106"/>
    </source>
</evidence>
<dbReference type="Pfam" id="PF03061">
    <property type="entry name" value="4HBT"/>
    <property type="match status" value="1"/>
</dbReference>
<sequence>MSLDAVSPATSRIALSRLMTGADVNLLGTVHGGVMMKLVDDAAGMVATRHSLGPAVTAAMDEMAFLFPVHVGELVHTFAQVNWTGRTSMEVGVRVEAEPWNVPDRTPVHVATAFLTFVAIDADGRPREVPALKLECAEDERRFHEATIRRKHRLARRAAIAASRHSESFEAE</sequence>
<dbReference type="FunFam" id="3.10.129.10:FF:000024">
    <property type="entry name" value="Acyl-CoA hydrolase"/>
    <property type="match status" value="1"/>
</dbReference>
<evidence type="ECO:0000256" key="1">
    <source>
        <dbReference type="ARBA" id="ARBA00010458"/>
    </source>
</evidence>
<dbReference type="AlphaFoldDB" id="A0A941EEC3"/>
<evidence type="ECO:0000259" key="4">
    <source>
        <dbReference type="PROSITE" id="PS51770"/>
    </source>
</evidence>
<comment type="caution">
    <text evidence="5">The sequence shown here is derived from an EMBL/GenBank/DDBJ whole genome shotgun (WGS) entry which is preliminary data.</text>
</comment>
<evidence type="ECO:0000313" key="5">
    <source>
        <dbReference type="EMBL" id="MBR7829936.1"/>
    </source>
</evidence>
<dbReference type="SUPFAM" id="SSF54637">
    <property type="entry name" value="Thioesterase/thiol ester dehydrase-isomerase"/>
    <property type="match status" value="1"/>
</dbReference>
<feature type="domain" description="HotDog ACOT-type" evidence="4">
    <location>
        <begin position="9"/>
        <end position="123"/>
    </location>
</feature>
<proteinExistence type="inferred from homology"/>
<keyword evidence="2 3" id="KW-0378">Hydrolase</keyword>
<dbReference type="EMBL" id="JAGSOH010000107">
    <property type="protein sequence ID" value="MBR7829936.1"/>
    <property type="molecule type" value="Genomic_DNA"/>
</dbReference>
<dbReference type="InterPro" id="IPR040170">
    <property type="entry name" value="Cytosol_ACT"/>
</dbReference>
<gene>
    <name evidence="5" type="ORF">KDK95_26775</name>
</gene>
<dbReference type="PROSITE" id="PS51770">
    <property type="entry name" value="HOTDOG_ACOT"/>
    <property type="match status" value="1"/>
</dbReference>
<name>A0A941EEC3_9ACTN</name>
<dbReference type="PANTHER" id="PTHR11049">
    <property type="entry name" value="ACYL COENZYME A THIOESTER HYDROLASE"/>
    <property type="match status" value="1"/>
</dbReference>
<dbReference type="GO" id="GO:0005829">
    <property type="term" value="C:cytosol"/>
    <property type="evidence" value="ECO:0007669"/>
    <property type="project" value="TreeGrafter"/>
</dbReference>
<dbReference type="CDD" id="cd03442">
    <property type="entry name" value="BFIT_BACH"/>
    <property type="match status" value="1"/>
</dbReference>
<evidence type="ECO:0000256" key="2">
    <source>
        <dbReference type="ARBA" id="ARBA00022801"/>
    </source>
</evidence>
<dbReference type="RefSeq" id="WP_212521069.1">
    <property type="nucleotide sequence ID" value="NZ_JAGSOH010000107.1"/>
</dbReference>
<dbReference type="Gene3D" id="3.10.129.10">
    <property type="entry name" value="Hotdog Thioesterase"/>
    <property type="match status" value="1"/>
</dbReference>
<protein>
    <submittedName>
        <fullName evidence="5">Acyl-CoA thioesterase</fullName>
    </submittedName>
</protein>
<comment type="similarity">
    <text evidence="1">Belongs to the acyl coenzyme A hydrolase family.</text>
</comment>
<evidence type="ECO:0000313" key="6">
    <source>
        <dbReference type="Proteomes" id="UP000676325"/>
    </source>
</evidence>
<organism evidence="5 6">
    <name type="scientific">Actinospica acidithermotolerans</name>
    <dbReference type="NCBI Taxonomy" id="2828514"/>
    <lineage>
        <taxon>Bacteria</taxon>
        <taxon>Bacillati</taxon>
        <taxon>Actinomycetota</taxon>
        <taxon>Actinomycetes</taxon>
        <taxon>Catenulisporales</taxon>
        <taxon>Actinospicaceae</taxon>
        <taxon>Actinospica</taxon>
    </lineage>
</organism>
<dbReference type="InterPro" id="IPR029069">
    <property type="entry name" value="HotDog_dom_sf"/>
</dbReference>
<dbReference type="PANTHER" id="PTHR11049:SF16">
    <property type="entry name" value="PROTEIN VDLD"/>
    <property type="match status" value="1"/>
</dbReference>
<keyword evidence="6" id="KW-1185">Reference proteome</keyword>